<dbReference type="Proteomes" id="UP000697995">
    <property type="component" value="Unassembled WGS sequence"/>
</dbReference>
<dbReference type="RefSeq" id="WP_133223410.1">
    <property type="nucleotide sequence ID" value="NZ_NRSG01000528.1"/>
</dbReference>
<organism evidence="1 2">
    <name type="scientific">Paracraurococcus ruber</name>
    <dbReference type="NCBI Taxonomy" id="77675"/>
    <lineage>
        <taxon>Bacteria</taxon>
        <taxon>Pseudomonadati</taxon>
        <taxon>Pseudomonadota</taxon>
        <taxon>Alphaproteobacteria</taxon>
        <taxon>Acetobacterales</taxon>
        <taxon>Roseomonadaceae</taxon>
        <taxon>Paracraurococcus</taxon>
    </lineage>
</organism>
<evidence type="ECO:0000313" key="1">
    <source>
        <dbReference type="EMBL" id="MBK1662350.1"/>
    </source>
</evidence>
<protein>
    <recommendedName>
        <fullName evidence="3">Transcriptional regulator</fullName>
    </recommendedName>
</protein>
<comment type="caution">
    <text evidence="1">The sequence shown here is derived from an EMBL/GenBank/DDBJ whole genome shotgun (WGS) entry which is preliminary data.</text>
</comment>
<sequence>MVAKLLLHDVMLIDGVSDQRLAALLGVDRDTVRHLRAPMHSSTVGAIGEAFRAIGLRLVIAAHSVAATEDTAD</sequence>
<dbReference type="EMBL" id="NRSG01000528">
    <property type="protein sequence ID" value="MBK1662350.1"/>
    <property type="molecule type" value="Genomic_DNA"/>
</dbReference>
<gene>
    <name evidence="1" type="ORF">CKO45_29635</name>
</gene>
<reference evidence="1 2" key="1">
    <citation type="journal article" date="2020" name="Microorganisms">
        <title>Osmotic Adaptation and Compatible Solute Biosynthesis of Phototrophic Bacteria as Revealed from Genome Analyses.</title>
        <authorList>
            <person name="Imhoff J.F."/>
            <person name="Rahn T."/>
            <person name="Kunzel S."/>
            <person name="Keller A."/>
            <person name="Neulinger S.C."/>
        </authorList>
    </citation>
    <scope>NUCLEOTIDE SEQUENCE [LARGE SCALE GENOMIC DNA]</scope>
    <source>
        <strain evidence="1 2">DSM 15382</strain>
    </source>
</reference>
<proteinExistence type="predicted"/>
<evidence type="ECO:0008006" key="3">
    <source>
        <dbReference type="Google" id="ProtNLM"/>
    </source>
</evidence>
<name>A0ABS1D797_9PROT</name>
<evidence type="ECO:0000313" key="2">
    <source>
        <dbReference type="Proteomes" id="UP000697995"/>
    </source>
</evidence>
<accession>A0ABS1D797</accession>
<keyword evidence="2" id="KW-1185">Reference proteome</keyword>